<keyword evidence="1" id="KW-0175">Coiled coil</keyword>
<feature type="region of interest" description="Disordered" evidence="2">
    <location>
        <begin position="100"/>
        <end position="127"/>
    </location>
</feature>
<evidence type="ECO:0000313" key="4">
    <source>
        <dbReference type="Proteomes" id="UP000182444"/>
    </source>
</evidence>
<evidence type="ECO:0000256" key="1">
    <source>
        <dbReference type="SAM" id="Coils"/>
    </source>
</evidence>
<evidence type="ECO:0000256" key="2">
    <source>
        <dbReference type="SAM" id="MobiDB-lite"/>
    </source>
</evidence>
<dbReference type="GeneID" id="94583529"/>
<name>A0A1D8NHC3_YARLL</name>
<feature type="compositionally biased region" description="Polar residues" evidence="2">
    <location>
        <begin position="100"/>
        <end position="113"/>
    </location>
</feature>
<dbReference type="EMBL" id="CP017557">
    <property type="protein sequence ID" value="AOW05029.1"/>
    <property type="molecule type" value="Genomic_DNA"/>
</dbReference>
<gene>
    <name evidence="3" type="ORF">YALI1_E07440g</name>
</gene>
<proteinExistence type="predicted"/>
<accession>A0A1D8NHC3</accession>
<feature type="region of interest" description="Disordered" evidence="2">
    <location>
        <begin position="1"/>
        <end position="30"/>
    </location>
</feature>
<reference evidence="3 4" key="1">
    <citation type="journal article" date="2016" name="PLoS ONE">
        <title>Sequence Assembly of Yarrowia lipolytica Strain W29/CLIB89 Shows Transposable Element Diversity.</title>
        <authorList>
            <person name="Magnan C."/>
            <person name="Yu J."/>
            <person name="Chang I."/>
            <person name="Jahn E."/>
            <person name="Kanomata Y."/>
            <person name="Wu J."/>
            <person name="Zeller M."/>
            <person name="Oakes M."/>
            <person name="Baldi P."/>
            <person name="Sandmeyer S."/>
        </authorList>
    </citation>
    <scope>NUCLEOTIDE SEQUENCE [LARGE SCALE GENOMIC DNA]</scope>
    <source>
        <strain evidence="4">CLIB89(W29)</strain>
    </source>
</reference>
<protein>
    <submittedName>
        <fullName evidence="3">Uncharacterized protein</fullName>
    </submittedName>
</protein>
<feature type="region of interest" description="Disordered" evidence="2">
    <location>
        <begin position="142"/>
        <end position="171"/>
    </location>
</feature>
<dbReference type="VEuPathDB" id="FungiDB:YALI1_E07440g"/>
<sequence>MMHIADSCPDPLQEPLVTSGSPPPHDSPHTTALALDQALKQLRDHKEEGGNLKHNQWLHTKDRQRLRMLQQDCVSLQTLLATLSNKLGQKLWARRTANQTSCTAPHESPNLQCDSRADKSHNTASHAMQVSADIMKQMRGLNTAKQPSGCKSLPRKRHKSYLHDSGDSDLSDDPMELWIDSDSDACFSHSHPHNPKLASVEAAVSDTLSPIRADVPSRRHGSPRLGHSSDVYSAPQKSLWNELEQPEWNENVEKPVGLPDSSPVPS</sequence>
<dbReference type="VEuPathDB" id="FungiDB:YALI0_E06127g"/>
<dbReference type="AlphaFoldDB" id="A0A1D8NHC3"/>
<evidence type="ECO:0000313" key="3">
    <source>
        <dbReference type="EMBL" id="AOW05029.1"/>
    </source>
</evidence>
<dbReference type="Proteomes" id="UP000182444">
    <property type="component" value="Chromosome 1E"/>
</dbReference>
<feature type="coiled-coil region" evidence="1">
    <location>
        <begin position="35"/>
        <end position="86"/>
    </location>
</feature>
<organism evidence="3 4">
    <name type="scientific">Yarrowia lipolytica</name>
    <name type="common">Candida lipolytica</name>
    <dbReference type="NCBI Taxonomy" id="4952"/>
    <lineage>
        <taxon>Eukaryota</taxon>
        <taxon>Fungi</taxon>
        <taxon>Dikarya</taxon>
        <taxon>Ascomycota</taxon>
        <taxon>Saccharomycotina</taxon>
        <taxon>Dipodascomycetes</taxon>
        <taxon>Dipodascales</taxon>
        <taxon>Dipodascales incertae sedis</taxon>
        <taxon>Yarrowia</taxon>
    </lineage>
</organism>
<feature type="region of interest" description="Disordered" evidence="2">
    <location>
        <begin position="212"/>
        <end position="266"/>
    </location>
</feature>
<dbReference type="RefSeq" id="XP_068139017.1">
    <property type="nucleotide sequence ID" value="XM_068282916.1"/>
</dbReference>